<dbReference type="PANTHER" id="PTHR34818:SF1">
    <property type="entry name" value="PROTEIN BLI-3"/>
    <property type="match status" value="1"/>
</dbReference>
<dbReference type="RefSeq" id="WP_263126470.1">
    <property type="nucleotide sequence ID" value="NZ_CP106753.1"/>
</dbReference>
<proteinExistence type="predicted"/>
<evidence type="ECO:0000259" key="1">
    <source>
        <dbReference type="Pfam" id="PF16242"/>
    </source>
</evidence>
<dbReference type="SUPFAM" id="SSF50475">
    <property type="entry name" value="FMN-binding split barrel"/>
    <property type="match status" value="1"/>
</dbReference>
<evidence type="ECO:0000313" key="2">
    <source>
        <dbReference type="EMBL" id="UXY17042.1"/>
    </source>
</evidence>
<dbReference type="Proteomes" id="UP001061302">
    <property type="component" value="Chromosome"/>
</dbReference>
<gene>
    <name evidence="2" type="ORF">N8I74_08540</name>
</gene>
<sequence>MDEHHPDRQALQAQLAHFRFGMLTTFDAELGQLRSRPMTNQQLEFDGTLWFFTADTTGTYREVTREHHVNLSYADPDAMRFVSVSGLASVVRDRERASALWSPVYQAFFPGGLDDPHLVLLRVDITQAEYWEASSGRMVQLYRLAKAALTGRPADLGTEHRRLDRI</sequence>
<name>A0ABY6DSP4_9NEIS</name>
<reference evidence="2" key="1">
    <citation type="submission" date="2022-10" db="EMBL/GenBank/DDBJ databases">
        <title>Chitiniphilus purpureus sp. nov., a novel chitin-degrading bacterium isolated from crawfish pond sediment.</title>
        <authorList>
            <person name="Li K."/>
        </authorList>
    </citation>
    <scope>NUCLEOTIDE SEQUENCE</scope>
    <source>
        <strain evidence="2">CD1</strain>
    </source>
</reference>
<dbReference type="PANTHER" id="PTHR34818">
    <property type="entry name" value="PROTEIN BLI-3"/>
    <property type="match status" value="1"/>
</dbReference>
<accession>A0ABY6DSP4</accession>
<protein>
    <submittedName>
        <fullName evidence="2">Pyridoxamine 5'-phosphate oxidase family protein</fullName>
    </submittedName>
</protein>
<organism evidence="2 3">
    <name type="scientific">Chitiniphilus purpureus</name>
    <dbReference type="NCBI Taxonomy" id="2981137"/>
    <lineage>
        <taxon>Bacteria</taxon>
        <taxon>Pseudomonadati</taxon>
        <taxon>Pseudomonadota</taxon>
        <taxon>Betaproteobacteria</taxon>
        <taxon>Neisseriales</taxon>
        <taxon>Chitinibacteraceae</taxon>
        <taxon>Chitiniphilus</taxon>
    </lineage>
</organism>
<dbReference type="Gene3D" id="2.30.110.10">
    <property type="entry name" value="Electron Transport, Fmn-binding Protein, Chain A"/>
    <property type="match status" value="1"/>
</dbReference>
<evidence type="ECO:0000313" key="3">
    <source>
        <dbReference type="Proteomes" id="UP001061302"/>
    </source>
</evidence>
<keyword evidence="3" id="KW-1185">Reference proteome</keyword>
<dbReference type="InterPro" id="IPR012349">
    <property type="entry name" value="Split_barrel_FMN-bd"/>
</dbReference>
<dbReference type="InterPro" id="IPR052917">
    <property type="entry name" value="Stress-Dev_Protein"/>
</dbReference>
<feature type="domain" description="General stress protein FMN-binding split barrel" evidence="1">
    <location>
        <begin position="9"/>
        <end position="153"/>
    </location>
</feature>
<dbReference type="Pfam" id="PF16242">
    <property type="entry name" value="Pyrid_ox_like"/>
    <property type="match status" value="1"/>
</dbReference>
<dbReference type="EMBL" id="CP106753">
    <property type="protein sequence ID" value="UXY17042.1"/>
    <property type="molecule type" value="Genomic_DNA"/>
</dbReference>
<dbReference type="InterPro" id="IPR038725">
    <property type="entry name" value="YdaG_split_barrel_FMN-bd"/>
</dbReference>